<evidence type="ECO:0000313" key="3">
    <source>
        <dbReference type="Proteomes" id="UP000076234"/>
    </source>
</evidence>
<dbReference type="AlphaFoldDB" id="A0A142VXW9"/>
<feature type="signal peptide" evidence="1">
    <location>
        <begin position="1"/>
        <end position="25"/>
    </location>
</feature>
<protein>
    <recommendedName>
        <fullName evidence="4">Aspartyl protease</fullName>
    </recommendedName>
</protein>
<evidence type="ECO:0000256" key="1">
    <source>
        <dbReference type="SAM" id="SignalP"/>
    </source>
</evidence>
<gene>
    <name evidence="2" type="ORF">AOA14_08700</name>
</gene>
<reference evidence="3" key="1">
    <citation type="submission" date="2015-11" db="EMBL/GenBank/DDBJ databases">
        <title>Complete genome sequence of a polyethylene glycol-degrading strain Sphingopyxis terrae strain 203-1 (NBRC 15098).</title>
        <authorList>
            <person name="Yoshiyuki O."/>
            <person name="Shouta N."/>
            <person name="Nagata Y."/>
            <person name="Numata M."/>
            <person name="Tsuchikane K."/>
            <person name="Hosoyama A."/>
            <person name="Yamazoe A."/>
            <person name="Tsuda M."/>
            <person name="Fujita N."/>
            <person name="Kawai F."/>
        </authorList>
    </citation>
    <scope>NUCLEOTIDE SEQUENCE [LARGE SCALE GENOMIC DNA]</scope>
    <source>
        <strain evidence="3">203-1</strain>
    </source>
</reference>
<feature type="chain" id="PRO_5007502488" description="Aspartyl protease" evidence="1">
    <location>
        <begin position="26"/>
        <end position="305"/>
    </location>
</feature>
<name>A0A142VXW9_9SPHN</name>
<organism evidence="2 3">
    <name type="scientific">Sphingopyxis terrae subsp. terrae NBRC 15098</name>
    <dbReference type="NCBI Taxonomy" id="1219058"/>
    <lineage>
        <taxon>Bacteria</taxon>
        <taxon>Pseudomonadati</taxon>
        <taxon>Pseudomonadota</taxon>
        <taxon>Alphaproteobacteria</taxon>
        <taxon>Sphingomonadales</taxon>
        <taxon>Sphingomonadaceae</taxon>
        <taxon>Sphingopyxis</taxon>
    </lineage>
</organism>
<dbReference type="KEGG" id="ster:AOA14_08700"/>
<evidence type="ECO:0008006" key="4">
    <source>
        <dbReference type="Google" id="ProtNLM"/>
    </source>
</evidence>
<dbReference type="EMBL" id="CP013342">
    <property type="protein sequence ID" value="AMU94678.1"/>
    <property type="molecule type" value="Genomic_DNA"/>
</dbReference>
<sequence>MKFRSLLLGASLALAQISTSSPAQAREQVTPRTDASPDAVIPLERWRTRWMLRAEFGGAERKLLFDSGAGLTLLHPDALAAAKCELWGRVTGFRMFGQRGDGPRCNAMDIVIAGRAFRPPLLGAINLGKLNPADAELEGIAALNMFEGRAITLNLGEGEIIVESPASLAERIHWMHPFPIRLKREVEGTALAVMAEVPTPRGPVWMELDSGNGGTVLVAKHNASLFGLQADAEGPQSGHFKVADGVEIESQHMFTPDMIMDGNLGMPFLHDWIITLDLREGRGWIIRNPEAGPAPKAALPGKSSP</sequence>
<accession>A0A142VXW9</accession>
<proteinExistence type="predicted"/>
<dbReference type="Proteomes" id="UP000076234">
    <property type="component" value="Chromosome"/>
</dbReference>
<evidence type="ECO:0000313" key="2">
    <source>
        <dbReference type="EMBL" id="AMU94678.1"/>
    </source>
</evidence>
<reference evidence="2 3" key="2">
    <citation type="journal article" date="2016" name="Genome Announc.">
        <title>Complete Genome Sequence of Sphingopyxis terrae Strain 203-1 (NBRC 111660), a Polyethylene Glycol Degrader.</title>
        <authorList>
            <person name="Ohtsubo Y."/>
            <person name="Nonoyama S."/>
            <person name="Nagata Y."/>
            <person name="Numata M."/>
            <person name="Tsuchikane K."/>
            <person name="Hosoyama A."/>
            <person name="Yamazoe A."/>
            <person name="Tsuda M."/>
            <person name="Fujita N."/>
            <person name="Kawai F."/>
        </authorList>
    </citation>
    <scope>NUCLEOTIDE SEQUENCE [LARGE SCALE GENOMIC DNA]</scope>
    <source>
        <strain evidence="2 3">203-1</strain>
    </source>
</reference>
<keyword evidence="1" id="KW-0732">Signal</keyword>
<dbReference type="RefSeq" id="WP_202988445.1">
    <property type="nucleotide sequence ID" value="NZ_CP013342.1"/>
</dbReference>